<evidence type="ECO:0000313" key="3">
    <source>
        <dbReference type="Proteomes" id="UP000266841"/>
    </source>
</evidence>
<comment type="caution">
    <text evidence="2">The sequence shown here is derived from an EMBL/GenBank/DDBJ whole genome shotgun (WGS) entry which is preliminary data.</text>
</comment>
<evidence type="ECO:0000256" key="1">
    <source>
        <dbReference type="SAM" id="MobiDB-lite"/>
    </source>
</evidence>
<protein>
    <submittedName>
        <fullName evidence="2">Uncharacterized protein</fullName>
    </submittedName>
</protein>
<dbReference type="Proteomes" id="UP000266841">
    <property type="component" value="Unassembled WGS sequence"/>
</dbReference>
<accession>K0TCY2</accession>
<feature type="region of interest" description="Disordered" evidence="1">
    <location>
        <begin position="249"/>
        <end position="268"/>
    </location>
</feature>
<organism evidence="2 3">
    <name type="scientific">Thalassiosira oceanica</name>
    <name type="common">Marine diatom</name>
    <dbReference type="NCBI Taxonomy" id="159749"/>
    <lineage>
        <taxon>Eukaryota</taxon>
        <taxon>Sar</taxon>
        <taxon>Stramenopiles</taxon>
        <taxon>Ochrophyta</taxon>
        <taxon>Bacillariophyta</taxon>
        <taxon>Coscinodiscophyceae</taxon>
        <taxon>Thalassiosirophycidae</taxon>
        <taxon>Thalassiosirales</taxon>
        <taxon>Thalassiosiraceae</taxon>
        <taxon>Thalassiosira</taxon>
    </lineage>
</organism>
<dbReference type="EMBL" id="AGNL01003031">
    <property type="protein sequence ID" value="EJK75275.1"/>
    <property type="molecule type" value="Genomic_DNA"/>
</dbReference>
<feature type="compositionally biased region" description="Basic and acidic residues" evidence="1">
    <location>
        <begin position="256"/>
        <end position="268"/>
    </location>
</feature>
<name>K0TCY2_THAOC</name>
<proteinExistence type="predicted"/>
<sequence length="268" mass="28275">MSRMKDNHRGINAGIGTLCQAEHGNFARPDGKLSGHTAERRTVTFYENNRLTDFLVLTGISYRLIVAYLRLTPPVKPRLGCRGGPGSREGAAGAAPRASTSDPRPRQGPRTHHVAPSEGPALLPVPRQRELDGGERDEELGAAVAVPATQGPAAGGCFPVILPGRAVGVGHPARQVDEVAGPGPRRQVLHLDVREREGLGRRLDGAAALDVRVGDDRGVVLGERCRAALAVALPGPAVGVEEVRQAVEGGGHHARREAEAVRRGIRDG</sequence>
<dbReference type="AlphaFoldDB" id="K0TCY2"/>
<keyword evidence="3" id="KW-1185">Reference proteome</keyword>
<evidence type="ECO:0000313" key="2">
    <source>
        <dbReference type="EMBL" id="EJK75275.1"/>
    </source>
</evidence>
<feature type="region of interest" description="Disordered" evidence="1">
    <location>
        <begin position="77"/>
        <end position="125"/>
    </location>
</feature>
<gene>
    <name evidence="2" type="ORF">THAOC_03004</name>
</gene>
<reference evidence="2 3" key="1">
    <citation type="journal article" date="2012" name="Genome Biol.">
        <title>Genome and low-iron response of an oceanic diatom adapted to chronic iron limitation.</title>
        <authorList>
            <person name="Lommer M."/>
            <person name="Specht M."/>
            <person name="Roy A.S."/>
            <person name="Kraemer L."/>
            <person name="Andreson R."/>
            <person name="Gutowska M.A."/>
            <person name="Wolf J."/>
            <person name="Bergner S.V."/>
            <person name="Schilhabel M.B."/>
            <person name="Klostermeier U.C."/>
            <person name="Beiko R.G."/>
            <person name="Rosenstiel P."/>
            <person name="Hippler M."/>
            <person name="Laroche J."/>
        </authorList>
    </citation>
    <scope>NUCLEOTIDE SEQUENCE [LARGE SCALE GENOMIC DNA]</scope>
    <source>
        <strain evidence="2 3">CCMP1005</strain>
    </source>
</reference>